<organism evidence="1 2">
    <name type="scientific">Roseofilum halophilum BLCC-M91</name>
    <dbReference type="NCBI Taxonomy" id="3022259"/>
    <lineage>
        <taxon>Bacteria</taxon>
        <taxon>Bacillati</taxon>
        <taxon>Cyanobacteriota</taxon>
        <taxon>Cyanophyceae</taxon>
        <taxon>Desertifilales</taxon>
        <taxon>Desertifilaceae</taxon>
        <taxon>Roseofilum</taxon>
        <taxon>Roseofilum halophilum</taxon>
    </lineage>
</organism>
<dbReference type="SUPFAM" id="SSF52540">
    <property type="entry name" value="P-loop containing nucleoside triphosphate hydrolases"/>
    <property type="match status" value="1"/>
</dbReference>
<dbReference type="PANTHER" id="PTHR36978:SF4">
    <property type="entry name" value="P-LOOP CONTAINING NUCLEOSIDE TRIPHOSPHATE HYDROLASE PROTEIN"/>
    <property type="match status" value="1"/>
</dbReference>
<proteinExistence type="predicted"/>
<dbReference type="InterPro" id="IPR027417">
    <property type="entry name" value="P-loop_NTPase"/>
</dbReference>
<dbReference type="Pfam" id="PF17784">
    <property type="entry name" value="Sulfotransfer_4"/>
    <property type="match status" value="2"/>
</dbReference>
<dbReference type="RefSeq" id="WP_283763478.1">
    <property type="nucleotide sequence ID" value="NZ_JAQPOK010000109.1"/>
</dbReference>
<evidence type="ECO:0000313" key="2">
    <source>
        <dbReference type="Proteomes" id="UP001231370"/>
    </source>
</evidence>
<protein>
    <recommendedName>
        <fullName evidence="3">Sulfotransferase family protein</fullName>
    </recommendedName>
</protein>
<evidence type="ECO:0000313" key="1">
    <source>
        <dbReference type="EMBL" id="MDJ1180177.1"/>
    </source>
</evidence>
<dbReference type="Gene3D" id="3.40.50.300">
    <property type="entry name" value="P-loop containing nucleotide triphosphate hydrolases"/>
    <property type="match status" value="1"/>
</dbReference>
<comment type="caution">
    <text evidence="1">The sequence shown here is derived from an EMBL/GenBank/DDBJ whole genome shotgun (WGS) entry which is preliminary data.</text>
</comment>
<evidence type="ECO:0008006" key="3">
    <source>
        <dbReference type="Google" id="ProtNLM"/>
    </source>
</evidence>
<accession>A0ABT7BLU7</accession>
<dbReference type="InterPro" id="IPR040632">
    <property type="entry name" value="Sulfotransfer_4"/>
</dbReference>
<sequence length="186" mass="22373">MEQKTQQKPWKYRVWNIGLPRTGTTTFCQAVRILGYERVKHNPRFEDLGELDAASDIGCVIYYKYLDYKYPNSKFVLYYRDLDSWLESAEFIYSKYPATTVDIAILRRMLVYESVTFDRQKFITAYYRYHEDVHRYFQDRPNDLLRLNITQGEGWEKLCPFLELPIPEVPFPHLNKRTDVYPDPKV</sequence>
<dbReference type="PANTHER" id="PTHR36978">
    <property type="entry name" value="P-LOOP CONTAINING NUCLEOTIDE TRIPHOSPHATE HYDROLASE"/>
    <property type="match status" value="1"/>
</dbReference>
<gene>
    <name evidence="1" type="ORF">PJF56_15025</name>
</gene>
<name>A0ABT7BLU7_9CYAN</name>
<reference evidence="1 2" key="1">
    <citation type="submission" date="2023-01" db="EMBL/GenBank/DDBJ databases">
        <title>Novel diversity within Roseofilum (Cyanobacteria; Desertifilaceae) from marine benthic mats with descriptions of four novel species.</title>
        <authorList>
            <person name="Wang Y."/>
            <person name="Berthold D.E."/>
            <person name="Hu J."/>
            <person name="Lefler F.W."/>
            <person name="Laughinghouse H.D. IV."/>
        </authorList>
    </citation>
    <scope>NUCLEOTIDE SEQUENCE [LARGE SCALE GENOMIC DNA]</scope>
    <source>
        <strain evidence="1 2">BLCC-M91</strain>
    </source>
</reference>
<dbReference type="EMBL" id="JAQPOK010000109">
    <property type="protein sequence ID" value="MDJ1180177.1"/>
    <property type="molecule type" value="Genomic_DNA"/>
</dbReference>
<keyword evidence="2" id="KW-1185">Reference proteome</keyword>
<dbReference type="Proteomes" id="UP001231370">
    <property type="component" value="Unassembled WGS sequence"/>
</dbReference>